<dbReference type="InterPro" id="IPR050155">
    <property type="entry name" value="HAD-like_hydrolase_sf"/>
</dbReference>
<dbReference type="GO" id="GO:0006281">
    <property type="term" value="P:DNA repair"/>
    <property type="evidence" value="ECO:0007669"/>
    <property type="project" value="TreeGrafter"/>
</dbReference>
<dbReference type="GO" id="GO:0005829">
    <property type="term" value="C:cytosol"/>
    <property type="evidence" value="ECO:0007669"/>
    <property type="project" value="TreeGrafter"/>
</dbReference>
<dbReference type="SFLD" id="SFLDS00003">
    <property type="entry name" value="Haloacid_Dehalogenase"/>
    <property type="match status" value="1"/>
</dbReference>
<dbReference type="NCBIfam" id="TIGR01549">
    <property type="entry name" value="HAD-SF-IA-v1"/>
    <property type="match status" value="1"/>
</dbReference>
<accession>A0A7Z9C357</accession>
<dbReference type="Gene3D" id="1.10.150.240">
    <property type="entry name" value="Putative phosphatase, domain 2"/>
    <property type="match status" value="1"/>
</dbReference>
<dbReference type="InterPro" id="IPR006439">
    <property type="entry name" value="HAD-SF_hydro_IA"/>
</dbReference>
<keyword evidence="2" id="KW-1185">Reference proteome</keyword>
<dbReference type="Pfam" id="PF00702">
    <property type="entry name" value="Hydrolase"/>
    <property type="match status" value="1"/>
</dbReference>
<dbReference type="PANTHER" id="PTHR43434:SF1">
    <property type="entry name" value="PHOSPHOGLYCOLATE PHOSPHATASE"/>
    <property type="match status" value="1"/>
</dbReference>
<dbReference type="Proteomes" id="UP000182190">
    <property type="component" value="Unassembled WGS sequence"/>
</dbReference>
<sequence>MVTLEVQNITFKNIEAVIFDKDGTLEDSADFLRNLAQKRSRLIDAQIPGVGEPLLMAFGVQGDTLDPTGLMAVGSRRENEIAAAAYIAETGRGWLESVNIAHHAFADAEQYLKSSPPSPLFVGGLETIKSLSDAGLKLGIVSAAPTAEVQNFVTHHQLEPYINFHQGVDGGPTKPDPILFLNACQALGVDPAHTLMVGDAQGDIDMALGAGAAGCVGVFWNQSNPQHLNRATVVISHWDQLKIKHLTLPRVSFGDY</sequence>
<dbReference type="SFLD" id="SFLDG01129">
    <property type="entry name" value="C1.5:_HAD__Beta-PGM__Phosphata"/>
    <property type="match status" value="1"/>
</dbReference>
<evidence type="ECO:0000313" key="2">
    <source>
        <dbReference type="Proteomes" id="UP000182190"/>
    </source>
</evidence>
<gene>
    <name evidence="1" type="ORF">PL9631_850071</name>
</gene>
<evidence type="ECO:0000313" key="1">
    <source>
        <dbReference type="EMBL" id="VXD24670.1"/>
    </source>
</evidence>
<dbReference type="Gene3D" id="3.40.50.1000">
    <property type="entry name" value="HAD superfamily/HAD-like"/>
    <property type="match status" value="1"/>
</dbReference>
<dbReference type="AlphaFoldDB" id="A0A7Z9C357"/>
<proteinExistence type="predicted"/>
<dbReference type="EMBL" id="CZCS02000229">
    <property type="protein sequence ID" value="VXD24670.1"/>
    <property type="molecule type" value="Genomic_DNA"/>
</dbReference>
<dbReference type="InterPro" id="IPR023198">
    <property type="entry name" value="PGP-like_dom2"/>
</dbReference>
<comment type="caution">
    <text evidence="1">The sequence shown here is derived from an EMBL/GenBank/DDBJ whole genome shotgun (WGS) entry which is preliminary data.</text>
</comment>
<dbReference type="GO" id="GO:0008967">
    <property type="term" value="F:phosphoglycolate phosphatase activity"/>
    <property type="evidence" value="ECO:0007669"/>
    <property type="project" value="TreeGrafter"/>
</dbReference>
<keyword evidence="1" id="KW-0378">Hydrolase</keyword>
<dbReference type="InterPro" id="IPR023214">
    <property type="entry name" value="HAD_sf"/>
</dbReference>
<dbReference type="OrthoDB" id="9797743at2"/>
<reference evidence="1" key="1">
    <citation type="submission" date="2019-10" db="EMBL/GenBank/DDBJ databases">
        <authorList>
            <consortium name="Genoscope - CEA"/>
            <person name="William W."/>
        </authorList>
    </citation>
    <scope>NUCLEOTIDE SEQUENCE [LARGE SCALE GENOMIC DNA]</scope>
    <source>
        <strain evidence="1">BBR_PRJEB10994</strain>
    </source>
</reference>
<dbReference type="InterPro" id="IPR036412">
    <property type="entry name" value="HAD-like_sf"/>
</dbReference>
<dbReference type="SUPFAM" id="SSF56784">
    <property type="entry name" value="HAD-like"/>
    <property type="match status" value="1"/>
</dbReference>
<dbReference type="PANTHER" id="PTHR43434">
    <property type="entry name" value="PHOSPHOGLYCOLATE PHOSPHATASE"/>
    <property type="match status" value="1"/>
</dbReference>
<dbReference type="RefSeq" id="WP_083622091.1">
    <property type="nucleotide sequence ID" value="NZ_LR735018.1"/>
</dbReference>
<organism evidence="1 2">
    <name type="scientific">Planktothrix paucivesiculata PCC 9631</name>
    <dbReference type="NCBI Taxonomy" id="671071"/>
    <lineage>
        <taxon>Bacteria</taxon>
        <taxon>Bacillati</taxon>
        <taxon>Cyanobacteriota</taxon>
        <taxon>Cyanophyceae</taxon>
        <taxon>Oscillatoriophycideae</taxon>
        <taxon>Oscillatoriales</taxon>
        <taxon>Microcoleaceae</taxon>
        <taxon>Planktothrix</taxon>
    </lineage>
</organism>
<protein>
    <submittedName>
        <fullName evidence="1">HAD-superfamily hydrolase, subfamily IA, variant 1</fullName>
    </submittedName>
</protein>
<name>A0A7Z9C357_9CYAN</name>